<comment type="caution">
    <text evidence="2">The sequence shown here is derived from an EMBL/GenBank/DDBJ whole genome shotgun (WGS) entry which is preliminary data.</text>
</comment>
<accession>A0A7W4LKK5</accession>
<organism evidence="2 3">
    <name type="scientific">Aquipseudomonas ullengensis</name>
    <dbReference type="NCBI Taxonomy" id="2759166"/>
    <lineage>
        <taxon>Bacteria</taxon>
        <taxon>Pseudomonadati</taxon>
        <taxon>Pseudomonadota</taxon>
        <taxon>Gammaproteobacteria</taxon>
        <taxon>Pseudomonadales</taxon>
        <taxon>Pseudomonadaceae</taxon>
        <taxon>Aquipseudomonas</taxon>
    </lineage>
</organism>
<dbReference type="Proteomes" id="UP000542720">
    <property type="component" value="Unassembled WGS sequence"/>
</dbReference>
<evidence type="ECO:0000256" key="1">
    <source>
        <dbReference type="SAM" id="MobiDB-lite"/>
    </source>
</evidence>
<evidence type="ECO:0000313" key="2">
    <source>
        <dbReference type="EMBL" id="MBB2494846.1"/>
    </source>
</evidence>
<feature type="compositionally biased region" description="Pro residues" evidence="1">
    <location>
        <begin position="35"/>
        <end position="45"/>
    </location>
</feature>
<sequence>MADEQTPAAPEQDEQDDPQALPEEVLENLEKVAPLPAPPPEPETP</sequence>
<feature type="region of interest" description="Disordered" evidence="1">
    <location>
        <begin position="1"/>
        <end position="45"/>
    </location>
</feature>
<evidence type="ECO:0000313" key="3">
    <source>
        <dbReference type="Proteomes" id="UP000542720"/>
    </source>
</evidence>
<dbReference type="RefSeq" id="WP_183088414.1">
    <property type="nucleotide sequence ID" value="NZ_JACJUD010000002.1"/>
</dbReference>
<reference evidence="2 3" key="1">
    <citation type="submission" date="2020-08" db="EMBL/GenBank/DDBJ databases">
        <authorList>
            <person name="Kim C.M."/>
        </authorList>
    </citation>
    <scope>NUCLEOTIDE SEQUENCE [LARGE SCALE GENOMIC DNA]</scope>
    <source>
        <strain evidence="2 3">UL070</strain>
    </source>
</reference>
<name>A0A7W4LKK5_9GAMM</name>
<protein>
    <submittedName>
        <fullName evidence="2">Uncharacterized protein</fullName>
    </submittedName>
</protein>
<dbReference type="AlphaFoldDB" id="A0A7W4LKK5"/>
<dbReference type="EMBL" id="JACJUD010000002">
    <property type="protein sequence ID" value="MBB2494846.1"/>
    <property type="molecule type" value="Genomic_DNA"/>
</dbReference>
<keyword evidence="3" id="KW-1185">Reference proteome</keyword>
<gene>
    <name evidence="2" type="ORF">H3H51_07415</name>
</gene>
<proteinExistence type="predicted"/>